<dbReference type="PANTHER" id="PTHR10151:SF120">
    <property type="entry name" value="BIS(5'-ADENOSYL)-TRIPHOSPHATASE"/>
    <property type="match status" value="1"/>
</dbReference>
<accession>A0A4Y8WSG1</accession>
<organism evidence="1 2">
    <name type="scientific">Porphyromonas levii</name>
    <dbReference type="NCBI Taxonomy" id="28114"/>
    <lineage>
        <taxon>Bacteria</taxon>
        <taxon>Pseudomonadati</taxon>
        <taxon>Bacteroidota</taxon>
        <taxon>Bacteroidia</taxon>
        <taxon>Bacteroidales</taxon>
        <taxon>Porphyromonadaceae</taxon>
        <taxon>Porphyromonas</taxon>
    </lineage>
</organism>
<dbReference type="CDD" id="cd16018">
    <property type="entry name" value="Enpp"/>
    <property type="match status" value="1"/>
</dbReference>
<dbReference type="EMBL" id="SPNC01000003">
    <property type="protein sequence ID" value="TFH97363.1"/>
    <property type="molecule type" value="Genomic_DNA"/>
</dbReference>
<dbReference type="Gene3D" id="3.30.1360.180">
    <property type="match status" value="1"/>
</dbReference>
<dbReference type="Pfam" id="PF01663">
    <property type="entry name" value="Phosphodiest"/>
    <property type="match status" value="1"/>
</dbReference>
<proteinExistence type="predicted"/>
<protein>
    <submittedName>
        <fullName evidence="1">Alkaline phosphatase family protein</fullName>
    </submittedName>
</protein>
<name>A0A4Y8WSG1_9PORP</name>
<dbReference type="InterPro" id="IPR017850">
    <property type="entry name" value="Alkaline_phosphatase_core_sf"/>
</dbReference>
<comment type="caution">
    <text evidence="1">The sequence shown here is derived from an EMBL/GenBank/DDBJ whole genome shotgun (WGS) entry which is preliminary data.</text>
</comment>
<evidence type="ECO:0000313" key="1">
    <source>
        <dbReference type="EMBL" id="TFH97363.1"/>
    </source>
</evidence>
<gene>
    <name evidence="1" type="ORF">E4P47_00525</name>
</gene>
<evidence type="ECO:0000313" key="2">
    <source>
        <dbReference type="Proteomes" id="UP000297225"/>
    </source>
</evidence>
<dbReference type="SUPFAM" id="SSF53649">
    <property type="entry name" value="Alkaline phosphatase-like"/>
    <property type="match status" value="1"/>
</dbReference>
<dbReference type="OrthoDB" id="9766127at2"/>
<sequence>MNSRNLTSLLSFVVLLAALFAGYKLWTVTETPSQQRYAVIVSVDGFRAEYLDRASTPALDAMASEGVRAVLSPMYPSNTFPNHYSMATGLHPQNHGLVNNSFWDEELQDYYKVGDLERVHNPNFYLGEPIWNTAEKQGVKAGSYFWVGSETPIQGMRPSYWKVFNAGEPFVARADSVIAWLKKPEAERPHLITWYLEEPDACGHHNGTQSQEVLDMVARVDSVIGYFRSKLAQLPIADQVDFIVVSDHGMVDYDPNKVVNLMDYLPRDSFSFVVEGAPALLYAKNSEYVDVALEKLKSVPHITAYRTAEVPERFHFNKGKRLGDIVIMPDLGASVFFSEAPKLSKVAGHGFDNQLPEMQAIFFAVGDSFAKGREVGRVPNITIYPLLCRLLGLTPAPNDASETDVDKLLGK</sequence>
<dbReference type="STRING" id="1122973.GCA_000379925_02162"/>
<keyword evidence="2" id="KW-1185">Reference proteome</keyword>
<dbReference type="InterPro" id="IPR002591">
    <property type="entry name" value="Phosphodiest/P_Trfase"/>
</dbReference>
<dbReference type="RefSeq" id="WP_134849007.1">
    <property type="nucleotide sequence ID" value="NZ_CP197400.1"/>
</dbReference>
<dbReference type="AlphaFoldDB" id="A0A4Y8WSG1"/>
<dbReference type="Gene3D" id="3.40.720.10">
    <property type="entry name" value="Alkaline Phosphatase, subunit A"/>
    <property type="match status" value="1"/>
</dbReference>
<dbReference type="Proteomes" id="UP000297225">
    <property type="component" value="Unassembled WGS sequence"/>
</dbReference>
<dbReference type="GO" id="GO:0016787">
    <property type="term" value="F:hydrolase activity"/>
    <property type="evidence" value="ECO:0007669"/>
    <property type="project" value="UniProtKB-ARBA"/>
</dbReference>
<dbReference type="PANTHER" id="PTHR10151">
    <property type="entry name" value="ECTONUCLEOTIDE PYROPHOSPHATASE/PHOSPHODIESTERASE"/>
    <property type="match status" value="1"/>
</dbReference>
<reference evidence="1 2" key="1">
    <citation type="submission" date="2019-03" db="EMBL/GenBank/DDBJ databases">
        <title>Porphyromonas levii Isolated from the Uterus of Dairy Cows.</title>
        <authorList>
            <person name="Francis A.M."/>
        </authorList>
    </citation>
    <scope>NUCLEOTIDE SEQUENCE [LARGE SCALE GENOMIC DNA]</scope>
    <source>
        <strain evidence="1 2">AF5678</strain>
    </source>
</reference>